<dbReference type="InterPro" id="IPR005297">
    <property type="entry name" value="Lipoprotein_repeat"/>
</dbReference>
<dbReference type="PANTHER" id="PTHR39335">
    <property type="entry name" value="BLL4220 PROTEIN"/>
    <property type="match status" value="1"/>
</dbReference>
<keyword evidence="1" id="KW-0732">Signal</keyword>
<gene>
    <name evidence="2" type="ORF">JCM7686_0190</name>
</gene>
<feature type="signal peptide" evidence="1">
    <location>
        <begin position="1"/>
        <end position="25"/>
    </location>
</feature>
<dbReference type="PANTHER" id="PTHR39335:SF1">
    <property type="entry name" value="BLL4220 PROTEIN"/>
    <property type="match status" value="1"/>
</dbReference>
<dbReference type="eggNOG" id="COG4315">
    <property type="taxonomic scope" value="Bacteria"/>
</dbReference>
<dbReference type="AlphaFoldDB" id="S5YPR7"/>
<organism evidence="2 3">
    <name type="scientific">Paracoccus aminophilus JCM 7686</name>
    <dbReference type="NCBI Taxonomy" id="1367847"/>
    <lineage>
        <taxon>Bacteria</taxon>
        <taxon>Pseudomonadati</taxon>
        <taxon>Pseudomonadota</taxon>
        <taxon>Alphaproteobacteria</taxon>
        <taxon>Rhodobacterales</taxon>
        <taxon>Paracoccaceae</taxon>
        <taxon>Paracoccus</taxon>
    </lineage>
</organism>
<dbReference type="GO" id="GO:0043448">
    <property type="term" value="P:alkane catabolic process"/>
    <property type="evidence" value="ECO:0007669"/>
    <property type="project" value="TreeGrafter"/>
</dbReference>
<dbReference type="Pfam" id="PF03640">
    <property type="entry name" value="Lipoprotein_15"/>
    <property type="match status" value="2"/>
</dbReference>
<dbReference type="Proteomes" id="UP000015480">
    <property type="component" value="Chromosome"/>
</dbReference>
<reference evidence="2 3" key="1">
    <citation type="journal article" date="2014" name="BMC Genomics">
        <title>Architecture and functions of a multipartite genome of the methylotrophic bacterium Paracoccus aminophilus JCM 7686, containing primary and secondary chromids.</title>
        <authorList>
            <person name="Dziewit L."/>
            <person name="Czarnecki J."/>
            <person name="Wibberg D."/>
            <person name="Radlinska M."/>
            <person name="Mrozek P."/>
            <person name="Szymczak M."/>
            <person name="Schluter A."/>
            <person name="Puhler A."/>
            <person name="Bartosik D."/>
        </authorList>
    </citation>
    <scope>NUCLEOTIDE SEQUENCE [LARGE SCALE GENOMIC DNA]</scope>
    <source>
        <strain evidence="2">JCM 7686</strain>
    </source>
</reference>
<dbReference type="PIRSF" id="PIRSF029720">
    <property type="entry name" value="UCP029720"/>
    <property type="match status" value="1"/>
</dbReference>
<evidence type="ECO:0000256" key="1">
    <source>
        <dbReference type="SAM" id="SignalP"/>
    </source>
</evidence>
<dbReference type="OrthoDB" id="9800666at2"/>
<protein>
    <recommendedName>
        <fullName evidence="4">Lipoprotein</fullName>
    </recommendedName>
</protein>
<keyword evidence="3" id="KW-1185">Reference proteome</keyword>
<sequence>MKLLPGLLFATLTLGLPMLPGIAAAAGTVKTDAAKMTLYTFDKDKDGVPSCYQDCAKNWPPYLGKSSEKMGTGWKLVERTDKTMQWAYDGKPTYLFSGDKKPGDMTGDGKGGMWHALKE</sequence>
<feature type="chain" id="PRO_5004534963" description="Lipoprotein" evidence="1">
    <location>
        <begin position="26"/>
        <end position="119"/>
    </location>
</feature>
<evidence type="ECO:0000313" key="3">
    <source>
        <dbReference type="Proteomes" id="UP000015480"/>
    </source>
</evidence>
<dbReference type="HOGENOM" id="CLU_053665_2_0_5"/>
<proteinExistence type="predicted"/>
<dbReference type="PATRIC" id="fig|1367847.3.peg.132"/>
<evidence type="ECO:0008006" key="4">
    <source>
        <dbReference type="Google" id="ProtNLM"/>
    </source>
</evidence>
<dbReference type="RefSeq" id="WP_020948941.1">
    <property type="nucleotide sequence ID" value="NC_022041.1"/>
</dbReference>
<dbReference type="EMBL" id="CP006650">
    <property type="protein sequence ID" value="AGT07301.1"/>
    <property type="molecule type" value="Genomic_DNA"/>
</dbReference>
<evidence type="ECO:0000313" key="2">
    <source>
        <dbReference type="EMBL" id="AGT07301.1"/>
    </source>
</evidence>
<dbReference type="KEGG" id="pami:JCM7686_0190"/>
<accession>S5YPR7</accession>
<dbReference type="InterPro" id="IPR014558">
    <property type="entry name" value="UCP029720"/>
</dbReference>
<name>S5YPR7_PARAH</name>